<dbReference type="PANTHER" id="PTHR24148">
    <property type="entry name" value="ANKYRIN REPEAT DOMAIN-CONTAINING PROTEIN 39 HOMOLOG-RELATED"/>
    <property type="match status" value="1"/>
</dbReference>
<dbReference type="InterPro" id="IPR010730">
    <property type="entry name" value="HET"/>
</dbReference>
<sequence length="684" mass="77530">MQGWKITATIASILVTGVGLYGEYIHEPLKNRGVFDAIVDRTVYRVFRMKTRELAPSPQLYQPLSLPREIRLLVLEPGSGADEPVRCRLVHVDLLSWRTRYDALSYTWGDPAVRSTILCDGRPTSVTTNLHSALVHLRDPHSPRVIWVDALCINQVDMEERGKQVKKMALIYSRARQVLIWLGEETSDVVHSLSALQELGPTFRTLHLRRMLSNAAPWLEPFIHVFFPFPAIPDPTPWESVCTLLERPWFQRMWVIQEVALARRATIICGHDTLPWRTFEQICLGISSYRRLNGPIVEAPRPDVDHALHVAYMIREIRKDRHSLWLSRRWSKPTSSFMDMLHHTRSQQCGDSRDKIFGILGIASDADPNDAALSPNYSLSVAEVFKRATTWHIMKRKSLMMLSCPSDKEGSEYSLPSWVPDFTRIEYHRSLLRMEKRFEFDAALHGVVEVKISDDGNVLTLRGIAIDRVKRVATLEFPGSLEPSATSKALHPPDGVLDPAVLAKARNWLAECVRIASEGDAGTETRPGTAVGYWQEQTFGLSKDRWNKFWRTMIWGLNPHGQQASALYGTNVREYAKFVNQTGLEGNPAWRVGVTVSVSLAEQCMGSYTVDRRFCVTERGTLGWVPRGARPGDFICVLNGGSVPFVLRRCAAGYKLVGDAYIEGWMKGTFWQLVQLPERDFPLV</sequence>
<proteinExistence type="predicted"/>
<dbReference type="PANTHER" id="PTHR24148:SF64">
    <property type="entry name" value="HETEROKARYON INCOMPATIBILITY DOMAIN-CONTAINING PROTEIN"/>
    <property type="match status" value="1"/>
</dbReference>
<dbReference type="RefSeq" id="XP_070918234.1">
    <property type="nucleotide sequence ID" value="XM_071062133.1"/>
</dbReference>
<dbReference type="Pfam" id="PF26639">
    <property type="entry name" value="Het-6_barrel"/>
    <property type="match status" value="1"/>
</dbReference>
<name>A0ABQ0GFG4_9PEZI</name>
<organism evidence="2 3">
    <name type="scientific">Madurella fahalii</name>
    <dbReference type="NCBI Taxonomy" id="1157608"/>
    <lineage>
        <taxon>Eukaryota</taxon>
        <taxon>Fungi</taxon>
        <taxon>Dikarya</taxon>
        <taxon>Ascomycota</taxon>
        <taxon>Pezizomycotina</taxon>
        <taxon>Sordariomycetes</taxon>
        <taxon>Sordariomycetidae</taxon>
        <taxon>Sordariales</taxon>
        <taxon>Sordariales incertae sedis</taxon>
        <taxon>Madurella</taxon>
    </lineage>
</organism>
<accession>A0ABQ0GFG4</accession>
<dbReference type="GeneID" id="98177456"/>
<gene>
    <name evidence="2" type="ORF">MFIFM68171_06713</name>
</gene>
<keyword evidence="3" id="KW-1185">Reference proteome</keyword>
<dbReference type="Proteomes" id="UP001628179">
    <property type="component" value="Unassembled WGS sequence"/>
</dbReference>
<reference evidence="2 3" key="1">
    <citation type="submission" date="2024-09" db="EMBL/GenBank/DDBJ databases">
        <title>Itraconazole resistance in Madurella fahalii resulting from another homologue of gene encoding cytochrome P450 14-alpha sterol demethylase (CYP51).</title>
        <authorList>
            <person name="Yoshioka I."/>
            <person name="Fahal A.H."/>
            <person name="Kaneko S."/>
            <person name="Yaguchi T."/>
        </authorList>
    </citation>
    <scope>NUCLEOTIDE SEQUENCE [LARGE SCALE GENOMIC DNA]</scope>
    <source>
        <strain evidence="2 3">IFM 68171</strain>
    </source>
</reference>
<dbReference type="InterPro" id="IPR052895">
    <property type="entry name" value="HetReg/Transcr_Mod"/>
</dbReference>
<evidence type="ECO:0000259" key="1">
    <source>
        <dbReference type="Pfam" id="PF06985"/>
    </source>
</evidence>
<comment type="caution">
    <text evidence="2">The sequence shown here is derived from an EMBL/GenBank/DDBJ whole genome shotgun (WGS) entry which is preliminary data.</text>
</comment>
<dbReference type="Pfam" id="PF06985">
    <property type="entry name" value="HET"/>
    <property type="match status" value="1"/>
</dbReference>
<dbReference type="EMBL" id="BAAFSV010000003">
    <property type="protein sequence ID" value="GAB1316503.1"/>
    <property type="molecule type" value="Genomic_DNA"/>
</dbReference>
<protein>
    <recommendedName>
        <fullName evidence="1">Heterokaryon incompatibility domain-containing protein</fullName>
    </recommendedName>
</protein>
<evidence type="ECO:0000313" key="2">
    <source>
        <dbReference type="EMBL" id="GAB1316503.1"/>
    </source>
</evidence>
<feature type="domain" description="Heterokaryon incompatibility" evidence="1">
    <location>
        <begin position="101"/>
        <end position="258"/>
    </location>
</feature>
<evidence type="ECO:0000313" key="3">
    <source>
        <dbReference type="Proteomes" id="UP001628179"/>
    </source>
</evidence>